<name>F2NKS7_MARHT</name>
<dbReference type="Proteomes" id="UP000007030">
    <property type="component" value="Chromosome"/>
</dbReference>
<feature type="chain" id="PRO_5003282697" description="Phosphodiester glycosidase domain-containing protein" evidence="1">
    <location>
        <begin position="21"/>
        <end position="490"/>
    </location>
</feature>
<feature type="signal peptide" evidence="1">
    <location>
        <begin position="1"/>
        <end position="20"/>
    </location>
</feature>
<dbReference type="HOGENOM" id="CLU_555302_0_0_0"/>
<evidence type="ECO:0000313" key="4">
    <source>
        <dbReference type="Proteomes" id="UP000007030"/>
    </source>
</evidence>
<dbReference type="STRING" id="869210.Marky_0077"/>
<keyword evidence="4" id="KW-1185">Reference proteome</keyword>
<dbReference type="KEGG" id="mhd:Marky_0077"/>
<evidence type="ECO:0000256" key="1">
    <source>
        <dbReference type="SAM" id="SignalP"/>
    </source>
</evidence>
<dbReference type="InterPro" id="IPR018711">
    <property type="entry name" value="NAGPA"/>
</dbReference>
<dbReference type="RefSeq" id="WP_013702895.1">
    <property type="nucleotide sequence ID" value="NC_015387.1"/>
</dbReference>
<dbReference type="PANTHER" id="PTHR40446:SF2">
    <property type="entry name" value="N-ACETYLGLUCOSAMINE-1-PHOSPHODIESTER ALPHA-N-ACETYLGLUCOSAMINIDASE"/>
    <property type="match status" value="1"/>
</dbReference>
<proteinExistence type="predicted"/>
<sequence length="490" mass="53751">MKRLAGFVLLLGVAFAQVPAAWLGLEVQAAPDGTLTFSNGTQRFTYVPGVGWAPPLPPALPPPKGPDHRLDERVIRAAGLVAPQTPSAHLRYALREDRLRLVLDLAVYWEGPRTDGPSNGQYRFDLPYFIPNPPDLEGLRLEYRPDGVTLYFTAPKDRLYRWRAFPLAAPPRYVLDLYFLEPPPPPKPLAPGIRYREVYYWSPAPLKLRLVEAAPGSWRLLPVGQPGERRPLHEFAPDALALLNGGYFDPPSGTPIGLWVADGVPLGYPFGRSALLWNDGALFAGVPKFQAFVVGPDGKAHPTGVNRWPARLTAYTLPGPAGRAGERVALVKNDRVVGLHDAPYPLPAGHWALAFPPDAEPWRRLRPGDPLKLYGRLEPPVRYALEAGPLLVQAGRLAYTPEAEGFRPGAPQVAKVTYQAGVAWRRDGTLWLVVSDPTTPRVFAQALLELGAWSAIRMDAGGSAQLYVQGRLVFPEKARPVVNGLALYPK</sequence>
<evidence type="ECO:0000259" key="2">
    <source>
        <dbReference type="Pfam" id="PF09992"/>
    </source>
</evidence>
<protein>
    <recommendedName>
        <fullName evidence="2">Phosphodiester glycosidase domain-containing protein</fullName>
    </recommendedName>
</protein>
<feature type="domain" description="Phosphodiester glycosidase" evidence="2">
    <location>
        <begin position="379"/>
        <end position="487"/>
    </location>
</feature>
<reference evidence="3 4" key="1">
    <citation type="journal article" date="2012" name="Stand. Genomic Sci.">
        <title>Complete genome sequence of the aerobic, heterotroph Marinithermus hydrothermalis type strain (T1(T)) from a deep-sea hydrothermal vent chimney.</title>
        <authorList>
            <person name="Copeland A."/>
            <person name="Gu W."/>
            <person name="Yasawong M."/>
            <person name="Lapidus A."/>
            <person name="Lucas S."/>
            <person name="Deshpande S."/>
            <person name="Pagani I."/>
            <person name="Tapia R."/>
            <person name="Cheng J.F."/>
            <person name="Goodwin L.A."/>
            <person name="Pitluck S."/>
            <person name="Liolios K."/>
            <person name="Ivanova N."/>
            <person name="Mavromatis K."/>
            <person name="Mikhailova N."/>
            <person name="Pati A."/>
            <person name="Chen A."/>
            <person name="Palaniappan K."/>
            <person name="Land M."/>
            <person name="Pan C."/>
            <person name="Brambilla E.M."/>
            <person name="Rohde M."/>
            <person name="Tindall B.J."/>
            <person name="Sikorski J."/>
            <person name="Goker M."/>
            <person name="Detter J.C."/>
            <person name="Bristow J."/>
            <person name="Eisen J.A."/>
            <person name="Markowitz V."/>
            <person name="Hugenholtz P."/>
            <person name="Kyrpides N.C."/>
            <person name="Klenk H.P."/>
            <person name="Woyke T."/>
        </authorList>
    </citation>
    <scope>NUCLEOTIDE SEQUENCE [LARGE SCALE GENOMIC DNA]</scope>
    <source>
        <strain evidence="4">DSM 14884 / JCM 11576 / T1</strain>
    </source>
</reference>
<gene>
    <name evidence="3" type="ordered locus">Marky_0077</name>
</gene>
<evidence type="ECO:0000313" key="3">
    <source>
        <dbReference type="EMBL" id="AEB10840.1"/>
    </source>
</evidence>
<organism evidence="3 4">
    <name type="scientific">Marinithermus hydrothermalis (strain DSM 14884 / JCM 11576 / T1)</name>
    <dbReference type="NCBI Taxonomy" id="869210"/>
    <lineage>
        <taxon>Bacteria</taxon>
        <taxon>Thermotogati</taxon>
        <taxon>Deinococcota</taxon>
        <taxon>Deinococci</taxon>
        <taxon>Thermales</taxon>
        <taxon>Thermaceae</taxon>
        <taxon>Marinithermus</taxon>
    </lineage>
</organism>
<dbReference type="OrthoDB" id="9809781at2"/>
<dbReference type="EMBL" id="CP002630">
    <property type="protein sequence ID" value="AEB10840.1"/>
    <property type="molecule type" value="Genomic_DNA"/>
</dbReference>
<dbReference type="AlphaFoldDB" id="F2NKS7"/>
<dbReference type="Pfam" id="PF09992">
    <property type="entry name" value="NAGPA"/>
    <property type="match status" value="1"/>
</dbReference>
<dbReference type="PANTHER" id="PTHR40446">
    <property type="entry name" value="N-ACETYLGLUCOSAMINE-1-PHOSPHODIESTER ALPHA-N-ACETYLGLUCOSAMINIDASE"/>
    <property type="match status" value="1"/>
</dbReference>
<dbReference type="eggNOG" id="COG4632">
    <property type="taxonomic scope" value="Bacteria"/>
</dbReference>
<keyword evidence="1" id="KW-0732">Signal</keyword>
<accession>F2NKS7</accession>